<keyword evidence="1" id="KW-0813">Transport</keyword>
<dbReference type="GO" id="GO:0005506">
    <property type="term" value="F:iron ion binding"/>
    <property type="evidence" value="ECO:0007669"/>
    <property type="project" value="InterPro"/>
</dbReference>
<organism evidence="9 10">
    <name type="scientific">Pseudoduganella rivuli</name>
    <dbReference type="NCBI Taxonomy" id="2666085"/>
    <lineage>
        <taxon>Bacteria</taxon>
        <taxon>Pseudomonadati</taxon>
        <taxon>Pseudomonadota</taxon>
        <taxon>Betaproteobacteria</taxon>
        <taxon>Burkholderiales</taxon>
        <taxon>Oxalobacteraceae</taxon>
        <taxon>Telluria group</taxon>
        <taxon>Pseudoduganella</taxon>
    </lineage>
</organism>
<feature type="domain" description="Cytochrome c" evidence="8">
    <location>
        <begin position="25"/>
        <end position="110"/>
    </location>
</feature>
<keyword evidence="3 6" id="KW-0479">Metal-binding</keyword>
<dbReference type="PANTHER" id="PTHR40942">
    <property type="match status" value="1"/>
</dbReference>
<name>A0A7X2LTX7_9BURK</name>
<sequence>MTMRTNIPMLAVALLAHWLPAAQAQDAVKGRAVYQAVCIACHAPENVMVSAPKAGDVKEWARRAGTDAAGLRQLTDHAVEGFGAMPPKGGRADLTRAQIQDAIEFMRQAPNKG</sequence>
<evidence type="ECO:0000256" key="2">
    <source>
        <dbReference type="ARBA" id="ARBA00022617"/>
    </source>
</evidence>
<keyword evidence="4" id="KW-0249">Electron transport</keyword>
<comment type="caution">
    <text evidence="9">The sequence shown here is derived from an EMBL/GenBank/DDBJ whole genome shotgun (WGS) entry which is preliminary data.</text>
</comment>
<dbReference type="PROSITE" id="PS51007">
    <property type="entry name" value="CYTC"/>
    <property type="match status" value="1"/>
</dbReference>
<dbReference type="InterPro" id="IPR009056">
    <property type="entry name" value="Cyt_c-like_dom"/>
</dbReference>
<dbReference type="Pfam" id="PF13442">
    <property type="entry name" value="Cytochrome_CBB3"/>
    <property type="match status" value="1"/>
</dbReference>
<evidence type="ECO:0000256" key="5">
    <source>
        <dbReference type="ARBA" id="ARBA00023004"/>
    </source>
</evidence>
<gene>
    <name evidence="9" type="ORF">GJ700_18915</name>
</gene>
<feature type="chain" id="PRO_5030581042" evidence="7">
    <location>
        <begin position="25"/>
        <end position="113"/>
    </location>
</feature>
<dbReference type="InterPro" id="IPR036909">
    <property type="entry name" value="Cyt_c-like_dom_sf"/>
</dbReference>
<keyword evidence="7" id="KW-0732">Signal</keyword>
<dbReference type="AlphaFoldDB" id="A0A7X2LTX7"/>
<evidence type="ECO:0000256" key="7">
    <source>
        <dbReference type="SAM" id="SignalP"/>
    </source>
</evidence>
<dbReference type="GO" id="GO:0009055">
    <property type="term" value="F:electron transfer activity"/>
    <property type="evidence" value="ECO:0007669"/>
    <property type="project" value="InterPro"/>
</dbReference>
<keyword evidence="10" id="KW-1185">Reference proteome</keyword>
<dbReference type="InterPro" id="IPR002323">
    <property type="entry name" value="Cyt_CIE"/>
</dbReference>
<evidence type="ECO:0000256" key="4">
    <source>
        <dbReference type="ARBA" id="ARBA00022982"/>
    </source>
</evidence>
<keyword evidence="2 6" id="KW-0349">Heme</keyword>
<dbReference type="PRINTS" id="PR00607">
    <property type="entry name" value="CYTCHROMECIE"/>
</dbReference>
<dbReference type="GO" id="GO:0020037">
    <property type="term" value="F:heme binding"/>
    <property type="evidence" value="ECO:0007669"/>
    <property type="project" value="InterPro"/>
</dbReference>
<reference evidence="9 10" key="1">
    <citation type="submission" date="2019-11" db="EMBL/GenBank/DDBJ databases">
        <title>Novel species isolated from a subtropical stream in China.</title>
        <authorList>
            <person name="Lu H."/>
        </authorList>
    </citation>
    <scope>NUCLEOTIDE SEQUENCE [LARGE SCALE GENOMIC DNA]</scope>
    <source>
        <strain evidence="9 10">FT92W</strain>
    </source>
</reference>
<dbReference type="Proteomes" id="UP000446768">
    <property type="component" value="Unassembled WGS sequence"/>
</dbReference>
<evidence type="ECO:0000256" key="3">
    <source>
        <dbReference type="ARBA" id="ARBA00022723"/>
    </source>
</evidence>
<accession>A0A7X2LTX7</accession>
<evidence type="ECO:0000256" key="6">
    <source>
        <dbReference type="PROSITE-ProRule" id="PRU00433"/>
    </source>
</evidence>
<evidence type="ECO:0000259" key="8">
    <source>
        <dbReference type="PROSITE" id="PS51007"/>
    </source>
</evidence>
<evidence type="ECO:0000313" key="9">
    <source>
        <dbReference type="EMBL" id="MRV73786.1"/>
    </source>
</evidence>
<protein>
    <submittedName>
        <fullName evidence="9">C-type cytochrome</fullName>
    </submittedName>
</protein>
<evidence type="ECO:0000313" key="10">
    <source>
        <dbReference type="Proteomes" id="UP000446768"/>
    </source>
</evidence>
<dbReference type="SUPFAM" id="SSF46626">
    <property type="entry name" value="Cytochrome c"/>
    <property type="match status" value="1"/>
</dbReference>
<dbReference type="PANTHER" id="PTHR40942:SF4">
    <property type="entry name" value="CYTOCHROME C5"/>
    <property type="match status" value="1"/>
</dbReference>
<dbReference type="EMBL" id="WKJJ01000011">
    <property type="protein sequence ID" value="MRV73786.1"/>
    <property type="molecule type" value="Genomic_DNA"/>
</dbReference>
<proteinExistence type="predicted"/>
<evidence type="ECO:0000256" key="1">
    <source>
        <dbReference type="ARBA" id="ARBA00022448"/>
    </source>
</evidence>
<keyword evidence="5 6" id="KW-0408">Iron</keyword>
<dbReference type="Gene3D" id="1.10.760.10">
    <property type="entry name" value="Cytochrome c-like domain"/>
    <property type="match status" value="1"/>
</dbReference>
<feature type="signal peptide" evidence="7">
    <location>
        <begin position="1"/>
        <end position="24"/>
    </location>
</feature>